<feature type="domain" description="DUF397" evidence="1">
    <location>
        <begin position="5"/>
        <end position="71"/>
    </location>
</feature>
<dbReference type="Proteomes" id="UP001230426">
    <property type="component" value="Unassembled WGS sequence"/>
</dbReference>
<evidence type="ECO:0000313" key="2">
    <source>
        <dbReference type="EMBL" id="MDP9870368.1"/>
    </source>
</evidence>
<gene>
    <name evidence="2" type="ORF">J2S55_009706</name>
</gene>
<keyword evidence="3" id="KW-1185">Reference proteome</keyword>
<reference evidence="2 3" key="1">
    <citation type="submission" date="2023-07" db="EMBL/GenBank/DDBJ databases">
        <title>Sequencing the genomes of 1000 actinobacteria strains.</title>
        <authorList>
            <person name="Klenk H.-P."/>
        </authorList>
    </citation>
    <scope>NUCLEOTIDE SEQUENCE [LARGE SCALE GENOMIC DNA]</scope>
    <source>
        <strain evidence="2 3">DSM 44109</strain>
    </source>
</reference>
<sequence length="84" mass="8912">MAPKQWRKGSLSGNGGADCVEVAVVPGNDPEVAENKAGEPIVYLVRDSKNPEAAPLSFDKREWAAFIGSVKLGEFDPEAEPATV</sequence>
<evidence type="ECO:0000259" key="1">
    <source>
        <dbReference type="Pfam" id="PF04149"/>
    </source>
</evidence>
<dbReference type="EMBL" id="JAUSRB010000004">
    <property type="protein sequence ID" value="MDP9870368.1"/>
    <property type="molecule type" value="Genomic_DNA"/>
</dbReference>
<dbReference type="RefSeq" id="WP_306876246.1">
    <property type="nucleotide sequence ID" value="NZ_JAUSRB010000004.1"/>
</dbReference>
<accession>A0ABT9RMR2</accession>
<protein>
    <recommendedName>
        <fullName evidence="1">DUF397 domain-containing protein</fullName>
    </recommendedName>
</protein>
<proteinExistence type="predicted"/>
<organism evidence="2 3">
    <name type="scientific">Streptosporangium brasiliense</name>
    <dbReference type="NCBI Taxonomy" id="47480"/>
    <lineage>
        <taxon>Bacteria</taxon>
        <taxon>Bacillati</taxon>
        <taxon>Actinomycetota</taxon>
        <taxon>Actinomycetes</taxon>
        <taxon>Streptosporangiales</taxon>
        <taxon>Streptosporangiaceae</taxon>
        <taxon>Streptosporangium</taxon>
    </lineage>
</organism>
<evidence type="ECO:0000313" key="3">
    <source>
        <dbReference type="Proteomes" id="UP001230426"/>
    </source>
</evidence>
<dbReference type="Pfam" id="PF04149">
    <property type="entry name" value="DUF397"/>
    <property type="match status" value="1"/>
</dbReference>
<dbReference type="InterPro" id="IPR007278">
    <property type="entry name" value="DUF397"/>
</dbReference>
<name>A0ABT9RMR2_9ACTN</name>
<comment type="caution">
    <text evidence="2">The sequence shown here is derived from an EMBL/GenBank/DDBJ whole genome shotgun (WGS) entry which is preliminary data.</text>
</comment>